<protein>
    <recommendedName>
        <fullName evidence="2">Pyrrolo-quinoline quinone repeat domain-containing protein</fullName>
    </recommendedName>
</protein>
<dbReference type="InterPro" id="IPR002372">
    <property type="entry name" value="PQQ_rpt_dom"/>
</dbReference>
<reference evidence="3 4" key="1">
    <citation type="submission" date="2020-08" db="EMBL/GenBank/DDBJ databases">
        <title>Genomic Encyclopedia of Type Strains, Phase III (KMG-III): the genomes of soil and plant-associated and newly described type strains.</title>
        <authorList>
            <person name="Whitman W."/>
        </authorList>
    </citation>
    <scope>NUCLEOTIDE SEQUENCE [LARGE SCALE GENOMIC DNA]</scope>
    <source>
        <strain evidence="3 4">CECT 5862</strain>
    </source>
</reference>
<dbReference type="EMBL" id="JACHXK010000017">
    <property type="protein sequence ID" value="MBB3113218.1"/>
    <property type="molecule type" value="Genomic_DNA"/>
</dbReference>
<feature type="chain" id="PRO_5030785207" description="Pyrrolo-quinoline quinone repeat domain-containing protein" evidence="1">
    <location>
        <begin position="25"/>
        <end position="418"/>
    </location>
</feature>
<dbReference type="AlphaFoldDB" id="A0A7W5FQF4"/>
<evidence type="ECO:0000313" key="4">
    <source>
        <dbReference type="Proteomes" id="UP000570361"/>
    </source>
</evidence>
<evidence type="ECO:0000313" key="3">
    <source>
        <dbReference type="EMBL" id="MBB3113218.1"/>
    </source>
</evidence>
<evidence type="ECO:0000259" key="2">
    <source>
        <dbReference type="Pfam" id="PF13360"/>
    </source>
</evidence>
<name>A0A7W5FQF4_9BACL</name>
<evidence type="ECO:0000256" key="1">
    <source>
        <dbReference type="SAM" id="SignalP"/>
    </source>
</evidence>
<dbReference type="Pfam" id="PF13360">
    <property type="entry name" value="PQQ_2"/>
    <property type="match status" value="1"/>
</dbReference>
<gene>
    <name evidence="3" type="ORF">FHS18_005321</name>
</gene>
<comment type="caution">
    <text evidence="3">The sequence shown here is derived from an EMBL/GenBank/DDBJ whole genome shotgun (WGS) entry which is preliminary data.</text>
</comment>
<proteinExistence type="predicted"/>
<accession>A0A7W5FQF4</accession>
<dbReference type="SUPFAM" id="SSF50998">
    <property type="entry name" value="Quinoprotein alcohol dehydrogenase-like"/>
    <property type="match status" value="1"/>
</dbReference>
<sequence>MMRTIAKLLLVSMVGLIGVGATTAASPLARTQKLGILNDSGTHWVLQNSADYKMKWTVRDSNPYQHYELYAGPGGLVYVQTTDELKAIQPATGNAVWKHPSLWDSELDPVIGSDGAFYKVAYAKMDHAIYVTQVTRFNSDGTLSVYKLGDRLTSAEVDAQGQFRLRAAGDTQGHFVLATNQGLVSLNPDGSTNWTLGKVSTDSGEIDLTAVDDLFADGQDRLYVRLGGTMLALNLDGSLLWARDYGLQDLRNTYLVTKDGYLLQSTSSNDYGAYPVRLYEMAETGLKAVYQPSIIASQMANQDGRGGIYRVNETQEMVTDSWLSTGAFQWTYQLGKMERASGQGLRADTMRTDAKGNVYVGSNVGNVYALDNLGKPRFIIAVNNAQQSYPDILPVSDSLTLIAVNNRLVAIEKVAKKS</sequence>
<feature type="signal peptide" evidence="1">
    <location>
        <begin position="1"/>
        <end position="24"/>
    </location>
</feature>
<dbReference type="RefSeq" id="WP_183603313.1">
    <property type="nucleotide sequence ID" value="NZ_JACHXK010000017.1"/>
</dbReference>
<dbReference type="InterPro" id="IPR015943">
    <property type="entry name" value="WD40/YVTN_repeat-like_dom_sf"/>
</dbReference>
<feature type="domain" description="Pyrrolo-quinoline quinone repeat" evidence="2">
    <location>
        <begin position="84"/>
        <end position="332"/>
    </location>
</feature>
<dbReference type="Gene3D" id="2.130.10.10">
    <property type="entry name" value="YVTN repeat-like/Quinoprotein amine dehydrogenase"/>
    <property type="match status" value="1"/>
</dbReference>
<keyword evidence="4" id="KW-1185">Reference proteome</keyword>
<dbReference type="Proteomes" id="UP000570361">
    <property type="component" value="Unassembled WGS sequence"/>
</dbReference>
<dbReference type="InterPro" id="IPR011047">
    <property type="entry name" value="Quinoprotein_ADH-like_sf"/>
</dbReference>
<organism evidence="3 4">
    <name type="scientific">Paenibacillus phyllosphaerae</name>
    <dbReference type="NCBI Taxonomy" id="274593"/>
    <lineage>
        <taxon>Bacteria</taxon>
        <taxon>Bacillati</taxon>
        <taxon>Bacillota</taxon>
        <taxon>Bacilli</taxon>
        <taxon>Bacillales</taxon>
        <taxon>Paenibacillaceae</taxon>
        <taxon>Paenibacillus</taxon>
    </lineage>
</organism>
<keyword evidence="1" id="KW-0732">Signal</keyword>